<name>A0A8X6HRB4_TRICU</name>
<reference evidence="1" key="1">
    <citation type="submission" date="2020-07" db="EMBL/GenBank/DDBJ databases">
        <title>Multicomponent nature underlies the extraordinary mechanical properties of spider dragline silk.</title>
        <authorList>
            <person name="Kono N."/>
            <person name="Nakamura H."/>
            <person name="Mori M."/>
            <person name="Yoshida Y."/>
            <person name="Ohtoshi R."/>
            <person name="Malay A.D."/>
            <person name="Moran D.A.P."/>
            <person name="Tomita M."/>
            <person name="Numata K."/>
            <person name="Arakawa K."/>
        </authorList>
    </citation>
    <scope>NUCLEOTIDE SEQUENCE</scope>
</reference>
<sequence length="91" mass="10351">MKLMTVHPSSVLASRQARLVRGSTCVTHKNRERKELCSVHPLVMFVDLNEGCGPHEREMCYDFSSWSVEMVHLLTTVGRGRSTFREVCIVS</sequence>
<keyword evidence="2" id="KW-1185">Reference proteome</keyword>
<organism evidence="1 2">
    <name type="scientific">Trichonephila clavata</name>
    <name type="common">Joro spider</name>
    <name type="synonym">Nephila clavata</name>
    <dbReference type="NCBI Taxonomy" id="2740835"/>
    <lineage>
        <taxon>Eukaryota</taxon>
        <taxon>Metazoa</taxon>
        <taxon>Ecdysozoa</taxon>
        <taxon>Arthropoda</taxon>
        <taxon>Chelicerata</taxon>
        <taxon>Arachnida</taxon>
        <taxon>Araneae</taxon>
        <taxon>Araneomorphae</taxon>
        <taxon>Entelegynae</taxon>
        <taxon>Araneoidea</taxon>
        <taxon>Nephilidae</taxon>
        <taxon>Trichonephila</taxon>
    </lineage>
</organism>
<proteinExistence type="predicted"/>
<dbReference type="AlphaFoldDB" id="A0A8X6HRB4"/>
<evidence type="ECO:0000313" key="1">
    <source>
        <dbReference type="EMBL" id="GFR28483.1"/>
    </source>
</evidence>
<dbReference type="OrthoDB" id="10285291at2759"/>
<dbReference type="Proteomes" id="UP000887116">
    <property type="component" value="Unassembled WGS sequence"/>
</dbReference>
<protein>
    <submittedName>
        <fullName evidence="1">Uncharacterized protein</fullName>
    </submittedName>
</protein>
<comment type="caution">
    <text evidence="1">The sequence shown here is derived from an EMBL/GenBank/DDBJ whole genome shotgun (WGS) entry which is preliminary data.</text>
</comment>
<accession>A0A8X6HRB4</accession>
<dbReference type="EMBL" id="BMAO01028962">
    <property type="protein sequence ID" value="GFR28483.1"/>
    <property type="molecule type" value="Genomic_DNA"/>
</dbReference>
<evidence type="ECO:0000313" key="2">
    <source>
        <dbReference type="Proteomes" id="UP000887116"/>
    </source>
</evidence>
<gene>
    <name evidence="1" type="ORF">TNCT_633481</name>
</gene>